<comment type="caution">
    <text evidence="1">The sequence shown here is derived from an EMBL/GenBank/DDBJ whole genome shotgun (WGS) entry which is preliminary data.</text>
</comment>
<sequence>VENLRRRVEELETLAEAQRVIAVERVGENLIRESEHERLVEERRRLRERVEFLESLPDVHREEETRKRIEDIQRIQRMGRDFENPIEINDDDDMEEE</sequence>
<proteinExistence type="predicted"/>
<protein>
    <submittedName>
        <fullName evidence="1">33063_t:CDS:1</fullName>
    </submittedName>
</protein>
<evidence type="ECO:0000313" key="1">
    <source>
        <dbReference type="EMBL" id="CAG8835515.1"/>
    </source>
</evidence>
<feature type="non-terminal residue" evidence="1">
    <location>
        <position position="1"/>
    </location>
</feature>
<evidence type="ECO:0000313" key="2">
    <source>
        <dbReference type="Proteomes" id="UP000789920"/>
    </source>
</evidence>
<accession>A0ACA9SFW1</accession>
<name>A0ACA9SFW1_9GLOM</name>
<dbReference type="Proteomes" id="UP000789920">
    <property type="component" value="Unassembled WGS sequence"/>
</dbReference>
<dbReference type="EMBL" id="CAJVQC010112099">
    <property type="protein sequence ID" value="CAG8835515.1"/>
    <property type="molecule type" value="Genomic_DNA"/>
</dbReference>
<reference evidence="1" key="1">
    <citation type="submission" date="2021-06" db="EMBL/GenBank/DDBJ databases">
        <authorList>
            <person name="Kallberg Y."/>
            <person name="Tangrot J."/>
            <person name="Rosling A."/>
        </authorList>
    </citation>
    <scope>NUCLEOTIDE SEQUENCE</scope>
    <source>
        <strain evidence="1">MA461A</strain>
    </source>
</reference>
<keyword evidence="2" id="KW-1185">Reference proteome</keyword>
<organism evidence="1 2">
    <name type="scientific">Racocetra persica</name>
    <dbReference type="NCBI Taxonomy" id="160502"/>
    <lineage>
        <taxon>Eukaryota</taxon>
        <taxon>Fungi</taxon>
        <taxon>Fungi incertae sedis</taxon>
        <taxon>Mucoromycota</taxon>
        <taxon>Glomeromycotina</taxon>
        <taxon>Glomeromycetes</taxon>
        <taxon>Diversisporales</taxon>
        <taxon>Gigasporaceae</taxon>
        <taxon>Racocetra</taxon>
    </lineage>
</organism>
<gene>
    <name evidence="1" type="ORF">RPERSI_LOCUS29580</name>
</gene>